<protein>
    <submittedName>
        <fullName evidence="2">Uncharacterized protein</fullName>
    </submittedName>
</protein>
<gene>
    <name evidence="2" type="ORF">DYR72_05940</name>
</gene>
<accession>A0A5T1YT79</accession>
<keyword evidence="1" id="KW-0472">Membrane</keyword>
<dbReference type="EMBL" id="AACRWD010000038">
    <property type="protein sequence ID" value="EAL8650526.1"/>
    <property type="molecule type" value="Genomic_DNA"/>
</dbReference>
<feature type="transmembrane region" description="Helical" evidence="1">
    <location>
        <begin position="115"/>
        <end position="137"/>
    </location>
</feature>
<name>A0A5T1YT79_CAMJU</name>
<comment type="caution">
    <text evidence="2">The sequence shown here is derived from an EMBL/GenBank/DDBJ whole genome shotgun (WGS) entry which is preliminary data.</text>
</comment>
<keyword evidence="1" id="KW-0812">Transmembrane</keyword>
<feature type="transmembrane region" description="Helical" evidence="1">
    <location>
        <begin position="33"/>
        <end position="54"/>
    </location>
</feature>
<organism evidence="2">
    <name type="scientific">Campylobacter jejuni</name>
    <dbReference type="NCBI Taxonomy" id="197"/>
    <lineage>
        <taxon>Bacteria</taxon>
        <taxon>Pseudomonadati</taxon>
        <taxon>Campylobacterota</taxon>
        <taxon>Epsilonproteobacteria</taxon>
        <taxon>Campylobacterales</taxon>
        <taxon>Campylobacteraceae</taxon>
        <taxon>Campylobacter</taxon>
    </lineage>
</organism>
<dbReference type="AlphaFoldDB" id="A0A5T1YT79"/>
<feature type="transmembrane region" description="Helical" evidence="1">
    <location>
        <begin position="75"/>
        <end position="95"/>
    </location>
</feature>
<keyword evidence="1" id="KW-1133">Transmembrane helix</keyword>
<evidence type="ECO:0000313" key="2">
    <source>
        <dbReference type="EMBL" id="EAL8650526.1"/>
    </source>
</evidence>
<proteinExistence type="predicted"/>
<evidence type="ECO:0000256" key="1">
    <source>
        <dbReference type="SAM" id="Phobius"/>
    </source>
</evidence>
<reference evidence="2" key="1">
    <citation type="submission" date="2018-08" db="EMBL/GenBank/DDBJ databases">
        <authorList>
            <consortium name="NARMS: The National Antimicrobial Resistance Monitoring System"/>
        </authorList>
    </citation>
    <scope>NUCLEOTIDE SEQUENCE</scope>
    <source>
        <strain evidence="2">FSIS11812607</strain>
    </source>
</reference>
<sequence length="188" mass="22033">MKKVFLWEYLQKGCKLHFNNNLVVHYIVNPSPLGWIVINLLTICLICYIFPLKNSLKHKKLFSLKANVNSKNSRIIKYTGIAAFLGGLIGIWYNFEGFYQLLFFFELENENLKTLWSLQVSVSSVITGMLLLLIYVINLAMVCENGIYIVSKFNLFYMYFIKREDLEIVKIEKMKFLNQVEVCFVIKT</sequence>
<feature type="non-terminal residue" evidence="2">
    <location>
        <position position="188"/>
    </location>
</feature>